<keyword evidence="1" id="KW-1133">Transmembrane helix</keyword>
<feature type="transmembrane region" description="Helical" evidence="1">
    <location>
        <begin position="309"/>
        <end position="331"/>
    </location>
</feature>
<keyword evidence="3" id="KW-1185">Reference proteome</keyword>
<reference evidence="2 3" key="1">
    <citation type="journal article" date="2016" name="Genome Biol. Evol.">
        <title>Gene Family Evolution Reflects Adaptation to Soil Environmental Stressors in the Genome of the Collembolan Orchesella cincta.</title>
        <authorList>
            <person name="Faddeeva-Vakhrusheva A."/>
            <person name="Derks M.F."/>
            <person name="Anvar S.Y."/>
            <person name="Agamennone V."/>
            <person name="Suring W."/>
            <person name="Smit S."/>
            <person name="van Straalen N.M."/>
            <person name="Roelofs D."/>
        </authorList>
    </citation>
    <scope>NUCLEOTIDE SEQUENCE [LARGE SCALE GENOMIC DNA]</scope>
    <source>
        <tissue evidence="2">Mixed pool</tissue>
    </source>
</reference>
<keyword evidence="1" id="KW-0472">Membrane</keyword>
<feature type="transmembrane region" description="Helical" evidence="1">
    <location>
        <begin position="125"/>
        <end position="149"/>
    </location>
</feature>
<evidence type="ECO:0000313" key="3">
    <source>
        <dbReference type="Proteomes" id="UP000094527"/>
    </source>
</evidence>
<sequence length="473" mass="54275">MLKLIASNCTQKLKLHFYWIWIRHVLISVSKPIWNTTKGIIKLEPITVPVPQLQPVKPLVRFIISEIIISFRSALLVTVAWMSLYLNISIVLPILTSLVILSYTARRWYTYSVNPNQTGLTQRLLSLRVAKMLVSCLCTIFCLVTFLIISIQSQTICSSSFFSNLVSSKLKDCPCVKDFLPPPADLKELGKLISYHQARVSRIFLFALESVVLTDAASNVIRMSANNEFRIAMNFEGPKLLNCTFRIVLGAWVFNTLNGVHDSLFYETLLVLLVSAWTFASLIDICYFKKENDTGRTIDFSGYRYMKDITWFQIDVDIVAFIISILLYSQWRTAPSIVYPDEIPLSHPVLPDRVHQAMVQLFAVVTNEFDWEFDSFQVDPELRSETQNFEFAAEGVLVLFVLMTSLRFQSNFKMLFTYITTLQTTDWTPPLIPAEQRHDRRHYRRDLPFHWADNPDADIGDIQIVGVAEVVGN</sequence>
<keyword evidence="1" id="KW-0812">Transmembrane</keyword>
<proteinExistence type="predicted"/>
<dbReference type="Proteomes" id="UP000094527">
    <property type="component" value="Unassembled WGS sequence"/>
</dbReference>
<protein>
    <submittedName>
        <fullName evidence="2">Uncharacterized protein</fullName>
    </submittedName>
</protein>
<evidence type="ECO:0000313" key="2">
    <source>
        <dbReference type="EMBL" id="ODN00975.1"/>
    </source>
</evidence>
<dbReference type="AlphaFoldDB" id="A0A1D2N7C0"/>
<comment type="caution">
    <text evidence="2">The sequence shown here is derived from an EMBL/GenBank/DDBJ whole genome shotgun (WGS) entry which is preliminary data.</text>
</comment>
<dbReference type="EMBL" id="LJIJ01000179">
    <property type="protein sequence ID" value="ODN00975.1"/>
    <property type="molecule type" value="Genomic_DNA"/>
</dbReference>
<evidence type="ECO:0000256" key="1">
    <source>
        <dbReference type="SAM" id="Phobius"/>
    </source>
</evidence>
<gene>
    <name evidence="2" type="ORF">Ocin01_05716</name>
</gene>
<organism evidence="2 3">
    <name type="scientific">Orchesella cincta</name>
    <name type="common">Springtail</name>
    <name type="synonym">Podura cincta</name>
    <dbReference type="NCBI Taxonomy" id="48709"/>
    <lineage>
        <taxon>Eukaryota</taxon>
        <taxon>Metazoa</taxon>
        <taxon>Ecdysozoa</taxon>
        <taxon>Arthropoda</taxon>
        <taxon>Hexapoda</taxon>
        <taxon>Collembola</taxon>
        <taxon>Entomobryomorpha</taxon>
        <taxon>Entomobryoidea</taxon>
        <taxon>Orchesellidae</taxon>
        <taxon>Orchesellinae</taxon>
        <taxon>Orchesella</taxon>
    </lineage>
</organism>
<accession>A0A1D2N7C0</accession>
<feature type="transmembrane region" description="Helical" evidence="1">
    <location>
        <begin position="269"/>
        <end position="288"/>
    </location>
</feature>
<name>A0A1D2N7C0_ORCCI</name>
<feature type="transmembrane region" description="Helical" evidence="1">
    <location>
        <begin position="84"/>
        <end position="105"/>
    </location>
</feature>